<dbReference type="PROSITE" id="PS51698">
    <property type="entry name" value="U_BOX"/>
    <property type="match status" value="1"/>
</dbReference>
<evidence type="ECO:0000256" key="1">
    <source>
        <dbReference type="ARBA" id="ARBA00004123"/>
    </source>
</evidence>
<evidence type="ECO:0000259" key="18">
    <source>
        <dbReference type="PROSITE" id="PS51698"/>
    </source>
</evidence>
<keyword evidence="8" id="KW-0677">Repeat</keyword>
<keyword evidence="7 16" id="KW-0747">Spliceosome</keyword>
<dbReference type="EC" id="2.3.2.27" evidence="16"/>
<comment type="subunit">
    <text evidence="16">Homotetramer.</text>
</comment>
<dbReference type="PANTHER" id="PTHR43995">
    <property type="entry name" value="PRE-MRNA-PROCESSING FACTOR 19"/>
    <property type="match status" value="1"/>
</dbReference>
<organism evidence="19 20">
    <name type="scientific">Talaromyces rugulosus</name>
    <name type="common">Penicillium rugulosum</name>
    <dbReference type="NCBI Taxonomy" id="121627"/>
    <lineage>
        <taxon>Eukaryota</taxon>
        <taxon>Fungi</taxon>
        <taxon>Dikarya</taxon>
        <taxon>Ascomycota</taxon>
        <taxon>Pezizomycotina</taxon>
        <taxon>Eurotiomycetes</taxon>
        <taxon>Eurotiomycetidae</taxon>
        <taxon>Eurotiales</taxon>
        <taxon>Trichocomaceae</taxon>
        <taxon>Talaromyces</taxon>
        <taxon>Talaromyces sect. Islandici</taxon>
    </lineage>
</organism>
<evidence type="ECO:0000256" key="13">
    <source>
        <dbReference type="ARBA" id="ARBA00023204"/>
    </source>
</evidence>
<dbReference type="InterPro" id="IPR003613">
    <property type="entry name" value="Ubox_domain"/>
</dbReference>
<name>A0A7H8QW99_TALRU</name>
<dbReference type="OrthoDB" id="687049at2759"/>
<dbReference type="InterPro" id="IPR055340">
    <property type="entry name" value="RING-Ubox_PRP19"/>
</dbReference>
<keyword evidence="13 16" id="KW-0234">DNA repair</keyword>
<dbReference type="GO" id="GO:0000398">
    <property type="term" value="P:mRNA splicing, via spliceosome"/>
    <property type="evidence" value="ECO:0007669"/>
    <property type="project" value="InterPro"/>
</dbReference>
<dbReference type="GO" id="GO:0071006">
    <property type="term" value="C:U2-type catalytic step 1 spliceosome"/>
    <property type="evidence" value="ECO:0007669"/>
    <property type="project" value="TreeGrafter"/>
</dbReference>
<evidence type="ECO:0000256" key="6">
    <source>
        <dbReference type="ARBA" id="ARBA00022679"/>
    </source>
</evidence>
<keyword evidence="6 16" id="KW-0808">Transferase</keyword>
<dbReference type="FunFam" id="3.30.40.10:FF:000027">
    <property type="entry name" value="Pre-mRNA-processing factor 19, putative"/>
    <property type="match status" value="1"/>
</dbReference>
<evidence type="ECO:0000256" key="3">
    <source>
        <dbReference type="ARBA" id="ARBA00006388"/>
    </source>
</evidence>
<dbReference type="UniPathway" id="UPA00143"/>
<evidence type="ECO:0000256" key="14">
    <source>
        <dbReference type="ARBA" id="ARBA00023242"/>
    </source>
</evidence>
<evidence type="ECO:0000256" key="11">
    <source>
        <dbReference type="ARBA" id="ARBA00023110"/>
    </source>
</evidence>
<dbReference type="InterPro" id="IPR024977">
    <property type="entry name" value="Apc4-like_WD40_dom"/>
</dbReference>
<dbReference type="EMBL" id="CP055900">
    <property type="protein sequence ID" value="QKX58344.1"/>
    <property type="molecule type" value="Genomic_DNA"/>
</dbReference>
<evidence type="ECO:0000256" key="4">
    <source>
        <dbReference type="ARBA" id="ARBA00022574"/>
    </source>
</evidence>
<comment type="catalytic activity">
    <reaction evidence="16">
        <text>S-ubiquitinyl-[E2 ubiquitin-conjugating enzyme]-L-cysteine + [acceptor protein]-L-lysine = [E2 ubiquitin-conjugating enzyme]-L-cysteine + N(6)-ubiquitinyl-[acceptor protein]-L-lysine.</text>
        <dbReference type="EC" id="2.3.2.27"/>
    </reaction>
</comment>
<dbReference type="GeneID" id="55992963"/>
<dbReference type="GO" id="GO:0000974">
    <property type="term" value="C:Prp19 complex"/>
    <property type="evidence" value="ECO:0007669"/>
    <property type="project" value="UniProtKB-UniRule"/>
</dbReference>
<keyword evidence="11" id="KW-0413">Isomerase</keyword>
<dbReference type="SUPFAM" id="SSF57850">
    <property type="entry name" value="RING/U-box"/>
    <property type="match status" value="1"/>
</dbReference>
<dbReference type="CDD" id="cd16656">
    <property type="entry name" value="RING-Ubox_PRP19"/>
    <property type="match status" value="1"/>
</dbReference>
<evidence type="ECO:0000256" key="17">
    <source>
        <dbReference type="SAM" id="MobiDB-lite"/>
    </source>
</evidence>
<accession>A0A7H8QW99</accession>
<dbReference type="InterPro" id="IPR036322">
    <property type="entry name" value="WD40_repeat_dom_sf"/>
</dbReference>
<keyword evidence="20" id="KW-1185">Reference proteome</keyword>
<comment type="similarity">
    <text evidence="3 16">Belongs to the WD repeat PRP19 family.</text>
</comment>
<feature type="repeat" description="WD" evidence="15">
    <location>
        <begin position="275"/>
        <end position="316"/>
    </location>
</feature>
<dbReference type="PROSITE" id="PS50082">
    <property type="entry name" value="WD_REPEATS_2"/>
    <property type="match status" value="2"/>
</dbReference>
<feature type="domain" description="U-box" evidence="18">
    <location>
        <begin position="1"/>
        <end position="70"/>
    </location>
</feature>
<evidence type="ECO:0000256" key="2">
    <source>
        <dbReference type="ARBA" id="ARBA00004906"/>
    </source>
</evidence>
<dbReference type="InterPro" id="IPR015943">
    <property type="entry name" value="WD40/YVTN_repeat-like_dom_sf"/>
</dbReference>
<comment type="pathway">
    <text evidence="2 16">Protein modification; protein ubiquitination.</text>
</comment>
<evidence type="ECO:0000313" key="20">
    <source>
        <dbReference type="Proteomes" id="UP000509510"/>
    </source>
</evidence>
<dbReference type="Gene3D" id="2.130.10.10">
    <property type="entry name" value="YVTN repeat-like/Quinoprotein amine dehydrogenase"/>
    <property type="match status" value="1"/>
</dbReference>
<evidence type="ECO:0000256" key="8">
    <source>
        <dbReference type="ARBA" id="ARBA00022737"/>
    </source>
</evidence>
<sequence length="475" mass="49693">MLCAISGEAPQVPVVSTKSGNVFEKRLIEGYISENGKDPVTGEELSTDDLVELKSSRTVRPRPPTLTSIPSLLGVFQEEWDALALETYTLRQSLVQTRQELSTALYQNDAAVRVIARLTKERDEARDALSKISVGSARGPSAGDAMQVDSVGLPDSVVSRINETQASLSKSRSKRPIPEGWATGDSIQSYQPAASSEPLYPGGKSLSVNSTGDLALVGGVDGIAGIYSIAKQQVVQTLKADGPVTDAVFAGSKAVVASATGSVKFFENGAETASFASHAGEVTAVAVHPTGDIIGSVGVDKSYVLYDAATSSVVAQVYGSAGLLSAKFHPDGHLLAVGGADGQIHVYDVKSGTPAATFPMSAPVTQVEFSENGYFMAAVTENSTDISIWDLRKSKIHKVLPTGTQITSLSWDYTGQFLLSGGPNGLTVQQYNKSAKDWSESLRSAVPAVGVAWGHLAQSVVTVNGEGVVSVLAQS</sequence>
<dbReference type="GO" id="GO:0005737">
    <property type="term" value="C:cytoplasm"/>
    <property type="evidence" value="ECO:0007669"/>
    <property type="project" value="TreeGrafter"/>
</dbReference>
<proteinExistence type="inferred from homology"/>
<reference evidence="20" key="1">
    <citation type="submission" date="2020-06" db="EMBL/GenBank/DDBJ databases">
        <title>A chromosome-scale genome assembly of Talaromyces rugulosus W13939.</title>
        <authorList>
            <person name="Wang B."/>
            <person name="Guo L."/>
            <person name="Ye K."/>
            <person name="Wang L."/>
        </authorList>
    </citation>
    <scope>NUCLEOTIDE SEQUENCE [LARGE SCALE GENOMIC DNA]</scope>
    <source>
        <strain evidence="20">W13939</strain>
    </source>
</reference>
<evidence type="ECO:0000313" key="19">
    <source>
        <dbReference type="EMBL" id="QKX58344.1"/>
    </source>
</evidence>
<dbReference type="GO" id="GO:0006281">
    <property type="term" value="P:DNA repair"/>
    <property type="evidence" value="ECO:0007669"/>
    <property type="project" value="UniProtKB-KW"/>
</dbReference>
<evidence type="ECO:0000256" key="10">
    <source>
        <dbReference type="ARBA" id="ARBA00022786"/>
    </source>
</evidence>
<keyword evidence="4 15" id="KW-0853">WD repeat</keyword>
<dbReference type="Proteomes" id="UP000509510">
    <property type="component" value="Chromosome III"/>
</dbReference>
<dbReference type="GO" id="GO:0070534">
    <property type="term" value="P:protein K63-linked ubiquitination"/>
    <property type="evidence" value="ECO:0007669"/>
    <property type="project" value="UniProtKB-UniRule"/>
</dbReference>
<evidence type="ECO:0000256" key="5">
    <source>
        <dbReference type="ARBA" id="ARBA00022664"/>
    </source>
</evidence>
<evidence type="ECO:0000256" key="16">
    <source>
        <dbReference type="RuleBase" id="RU367101"/>
    </source>
</evidence>
<evidence type="ECO:0000256" key="9">
    <source>
        <dbReference type="ARBA" id="ARBA00022763"/>
    </source>
</evidence>
<evidence type="ECO:0000256" key="15">
    <source>
        <dbReference type="PROSITE-ProRule" id="PRU00221"/>
    </source>
</evidence>
<dbReference type="InterPro" id="IPR013083">
    <property type="entry name" value="Znf_RING/FYVE/PHD"/>
</dbReference>
<dbReference type="Pfam" id="PF12894">
    <property type="entry name" value="ANAPC4_WD40"/>
    <property type="match status" value="1"/>
</dbReference>
<feature type="region of interest" description="Disordered" evidence="17">
    <location>
        <begin position="164"/>
        <end position="186"/>
    </location>
</feature>
<keyword evidence="14 16" id="KW-0539">Nucleus</keyword>
<dbReference type="Pfam" id="PF08606">
    <property type="entry name" value="Prp19"/>
    <property type="match status" value="1"/>
</dbReference>
<dbReference type="Pfam" id="PF00400">
    <property type="entry name" value="WD40"/>
    <property type="match status" value="1"/>
</dbReference>
<dbReference type="InterPro" id="IPR038959">
    <property type="entry name" value="Prp19"/>
</dbReference>
<dbReference type="SMART" id="SM00504">
    <property type="entry name" value="Ubox"/>
    <property type="match status" value="1"/>
</dbReference>
<dbReference type="GO" id="GO:0003755">
    <property type="term" value="F:peptidyl-prolyl cis-trans isomerase activity"/>
    <property type="evidence" value="ECO:0007669"/>
    <property type="project" value="UniProtKB-KW"/>
</dbReference>
<comment type="function">
    <text evidence="16">Ubiquitin-protein ligase which is mainly involved pre-mRNA splicing and DNA repair. Required for pre-mRNA splicing as component of the spliceosome.</text>
</comment>
<dbReference type="InterPro" id="IPR001680">
    <property type="entry name" value="WD40_rpt"/>
</dbReference>
<dbReference type="InterPro" id="IPR013915">
    <property type="entry name" value="Prp19_cc"/>
</dbReference>
<evidence type="ECO:0000256" key="7">
    <source>
        <dbReference type="ARBA" id="ARBA00022728"/>
    </source>
</evidence>
<dbReference type="SUPFAM" id="SSF50978">
    <property type="entry name" value="WD40 repeat-like"/>
    <property type="match status" value="1"/>
</dbReference>
<dbReference type="Gene3D" id="3.30.40.10">
    <property type="entry name" value="Zinc/RING finger domain, C3HC4 (zinc finger)"/>
    <property type="match status" value="1"/>
</dbReference>
<dbReference type="AlphaFoldDB" id="A0A7H8QW99"/>
<keyword evidence="5 16" id="KW-0507">mRNA processing</keyword>
<dbReference type="GO" id="GO:0061630">
    <property type="term" value="F:ubiquitin protein ligase activity"/>
    <property type="evidence" value="ECO:0007669"/>
    <property type="project" value="UniProtKB-UniRule"/>
</dbReference>
<protein>
    <recommendedName>
        <fullName evidence="16">Pre-mRNA-processing factor 19</fullName>
        <ecNumber evidence="16">2.3.2.27</ecNumber>
    </recommendedName>
</protein>
<dbReference type="PANTHER" id="PTHR43995:SF1">
    <property type="entry name" value="PRE-MRNA-PROCESSING FACTOR 19"/>
    <property type="match status" value="1"/>
</dbReference>
<keyword evidence="11" id="KW-0697">Rotamase</keyword>
<comment type="subcellular location">
    <subcellularLocation>
        <location evidence="1 16">Nucleus</location>
    </subcellularLocation>
</comment>
<feature type="repeat" description="WD" evidence="15">
    <location>
        <begin position="323"/>
        <end position="357"/>
    </location>
</feature>
<keyword evidence="10 16" id="KW-0833">Ubl conjugation pathway</keyword>
<gene>
    <name evidence="19" type="ORF">TRUGW13939_05466</name>
</gene>
<evidence type="ECO:0000256" key="12">
    <source>
        <dbReference type="ARBA" id="ARBA00023187"/>
    </source>
</evidence>
<dbReference type="SMART" id="SM00320">
    <property type="entry name" value="WD40"/>
    <property type="match status" value="6"/>
</dbReference>
<keyword evidence="9 16" id="KW-0227">DNA damage</keyword>
<dbReference type="RefSeq" id="XP_035344522.1">
    <property type="nucleotide sequence ID" value="XM_035488629.1"/>
</dbReference>
<dbReference type="KEGG" id="trg:TRUGW13939_05466"/>
<keyword evidence="12 16" id="KW-0508">mRNA splicing</keyword>